<dbReference type="EC" id="6.1.1.7" evidence="14"/>
<evidence type="ECO:0000256" key="8">
    <source>
        <dbReference type="ARBA" id="ARBA00022840"/>
    </source>
</evidence>
<comment type="function">
    <text evidence="12 14">Catalyzes the attachment of alanine to tRNA(Ala) in a two-step reaction: alanine is first activated by ATP to form Ala-AMP and then transferred to the acceptor end of tRNA(Ala). Also edits incorrectly charged Ser-tRNA(Ala) and Gly-tRNA(Ala) via its editing domain.</text>
</comment>
<dbReference type="InterPro" id="IPR018162">
    <property type="entry name" value="Ala-tRNA-ligase_IIc_anticod-bd"/>
</dbReference>
<comment type="cofactor">
    <cofactor evidence="14">
        <name>Zn(2+)</name>
        <dbReference type="ChEBI" id="CHEBI:29105"/>
    </cofactor>
    <text evidence="14">Binds 1 zinc ion per subunit.</text>
</comment>
<evidence type="ECO:0000256" key="7">
    <source>
        <dbReference type="ARBA" id="ARBA00022833"/>
    </source>
</evidence>
<dbReference type="NCBIfam" id="TIGR00344">
    <property type="entry name" value="alaS"/>
    <property type="match status" value="1"/>
</dbReference>
<keyword evidence="5 14" id="KW-0479">Metal-binding</keyword>
<dbReference type="HAMAP" id="MF_00036_B">
    <property type="entry name" value="Ala_tRNA_synth_B"/>
    <property type="match status" value="1"/>
</dbReference>
<feature type="binding site" evidence="14">
    <location>
        <position position="565"/>
    </location>
    <ligand>
        <name>Zn(2+)</name>
        <dbReference type="ChEBI" id="CHEBI:29105"/>
    </ligand>
</feature>
<dbReference type="InterPro" id="IPR009000">
    <property type="entry name" value="Transl_B-barrel_sf"/>
</dbReference>
<dbReference type="Pfam" id="PF07973">
    <property type="entry name" value="tRNA_SAD"/>
    <property type="match status" value="1"/>
</dbReference>
<comment type="domain">
    <text evidence="14">Consists of three domains; the N-terminal catalytic domain, the editing domain and the C-terminal C-Ala domain. The editing domain removes incorrectly charged amino acids, while the C-Ala domain, along with tRNA(Ala), serves as a bridge to cooperatively bring together the editing and aminoacylation centers thus stimulating deacylation of misacylated tRNAs.</text>
</comment>
<evidence type="ECO:0000256" key="4">
    <source>
        <dbReference type="ARBA" id="ARBA00022598"/>
    </source>
</evidence>
<dbReference type="GO" id="GO:0006419">
    <property type="term" value="P:alanyl-tRNA aminoacylation"/>
    <property type="evidence" value="ECO:0007669"/>
    <property type="project" value="UniProtKB-UniRule"/>
</dbReference>
<keyword evidence="8 14" id="KW-0067">ATP-binding</keyword>
<keyword evidence="9 14" id="KW-0694">RNA-binding</keyword>
<feature type="binding site" evidence="14">
    <location>
        <position position="666"/>
    </location>
    <ligand>
        <name>Zn(2+)</name>
        <dbReference type="ChEBI" id="CHEBI:29105"/>
    </ligand>
</feature>
<dbReference type="Pfam" id="PF01411">
    <property type="entry name" value="tRNA-synt_2c"/>
    <property type="match status" value="1"/>
</dbReference>
<dbReference type="Gene3D" id="2.40.30.130">
    <property type="match status" value="1"/>
</dbReference>
<dbReference type="Gene3D" id="3.30.980.10">
    <property type="entry name" value="Threonyl-trna Synthetase, Chain A, domain 2"/>
    <property type="match status" value="1"/>
</dbReference>
<evidence type="ECO:0000256" key="1">
    <source>
        <dbReference type="ARBA" id="ARBA00008226"/>
    </source>
</evidence>
<dbReference type="GO" id="GO:0008270">
    <property type="term" value="F:zinc ion binding"/>
    <property type="evidence" value="ECO:0007669"/>
    <property type="project" value="UniProtKB-UniRule"/>
</dbReference>
<dbReference type="GO" id="GO:0000049">
    <property type="term" value="F:tRNA binding"/>
    <property type="evidence" value="ECO:0007669"/>
    <property type="project" value="UniProtKB-KW"/>
</dbReference>
<keyword evidence="2 14" id="KW-0963">Cytoplasm</keyword>
<feature type="binding site" evidence="14">
    <location>
        <position position="561"/>
    </location>
    <ligand>
        <name>Zn(2+)</name>
        <dbReference type="ChEBI" id="CHEBI:29105"/>
    </ligand>
</feature>
<dbReference type="InterPro" id="IPR050058">
    <property type="entry name" value="Ala-tRNA_ligase"/>
</dbReference>
<feature type="domain" description="Alanyl-transfer RNA synthetases family profile" evidence="16">
    <location>
        <begin position="5"/>
        <end position="709"/>
    </location>
</feature>
<sequence>MNSKLTSKQIRQLWLDFFKSKNHLEVESKSLVPENDPSLLWINSGVATLKDYFSGKKVPPSKRLTNSQKSLRTNDIENVGITSRHHTMFEMLGNFSIGDYFKKEAIEYAFEFLTKVLKFDVNKLYFTYFLEDLDTKEYWLKLGIKEEHLIAGNRKTNFWDMGLGPCGPCTEIFYDRGSKYDSRGIELLKEDIENDRFIEIWNIVFSQFNNDGENNYTPLISKNIDTGAGLERIVSILQDGPTNFDTDLFLPIIHQIEKMTSFRYDIENYFKKEEKQSKINSYFKIIADHIRAVVNAINDGVEPSNTFRGYIIRRLIRRAYRTGKKLGIKEAFLYKLVNVVKNTLIYDIDVDRVSEVIKKEELLFEKTIENGEILLQKEIEKNNKQFDFAVAFKLFETFGFPIELTQEILAEKNIELDMDQFKIYQERHAQLSMGEKKLGMKKTVNSLALVKDQISQFIGYSHLKAKAKIVFLADEEQEIEQSSEHQESYVIFDQTPFYATAGGQKHDQGWTVQNNNKIKIKQVFKDKFLNHVHVLEGVLDKNQEVFLEVDEVNRRNLERNHSSTHLLFKSLREQYGAQIKQLGSDNNEERLTFDFPLDKKPTQKELNQIQNRVNSYIKEDVERHYLETSIKEAEKLNAVMTLEEAEYMDPKNVRLVQFKGITTDLCGGTHIAKTSLIERFKIVSCQNKGSGVFRIRAITTNEKISSYCFEAFKEHWDTLMKLWDKNHQLDSTYRGVSSLNFSDDWELRLNEIEQYLEKAKADNKILQKKASLAKENVEFKLDSANILELENRQIYLDLNVDSVHNLKLLAVNLREKYTNIDFVLGQHQNMRLLITIASKNKQSRNIFEELNSLNSIKGGGSDILVQANMVWEPEVVSKIKQILQNPS</sequence>
<dbReference type="EMBL" id="CP003914">
    <property type="protein sequence ID" value="AFX74519.1"/>
    <property type="molecule type" value="Genomic_DNA"/>
</dbReference>
<evidence type="ECO:0000256" key="14">
    <source>
        <dbReference type="HAMAP-Rule" id="MF_00036"/>
    </source>
</evidence>
<dbReference type="KEGG" id="mhs:MOS_609"/>
<dbReference type="InterPro" id="IPR018164">
    <property type="entry name" value="Ala-tRNA-synth_IIc_N"/>
</dbReference>
<proteinExistence type="inferred from homology"/>
<dbReference type="InterPro" id="IPR045864">
    <property type="entry name" value="aa-tRNA-synth_II/BPL/LPL"/>
</dbReference>
<feature type="binding site" evidence="14">
    <location>
        <position position="670"/>
    </location>
    <ligand>
        <name>Zn(2+)</name>
        <dbReference type="ChEBI" id="CHEBI:29105"/>
    </ligand>
</feature>
<dbReference type="Gene3D" id="3.30.930.10">
    <property type="entry name" value="Bira Bifunctional Protein, Domain 2"/>
    <property type="match status" value="1"/>
</dbReference>
<dbReference type="GO" id="GO:0005829">
    <property type="term" value="C:cytosol"/>
    <property type="evidence" value="ECO:0007669"/>
    <property type="project" value="TreeGrafter"/>
</dbReference>
<dbReference type="Proteomes" id="UP000009399">
    <property type="component" value="Chromosome"/>
</dbReference>
<keyword evidence="6 14" id="KW-0547">Nucleotide-binding</keyword>
<keyword evidence="15" id="KW-0175">Coiled coil</keyword>
<comment type="similarity">
    <text evidence="1 14">Belongs to the class-II aminoacyl-tRNA synthetase family.</text>
</comment>
<dbReference type="SUPFAM" id="SSF55186">
    <property type="entry name" value="ThrRS/AlaRS common domain"/>
    <property type="match status" value="1"/>
</dbReference>
<dbReference type="GO" id="GO:0002161">
    <property type="term" value="F:aminoacyl-tRNA deacylase activity"/>
    <property type="evidence" value="ECO:0007669"/>
    <property type="project" value="TreeGrafter"/>
</dbReference>
<evidence type="ECO:0000256" key="10">
    <source>
        <dbReference type="ARBA" id="ARBA00022917"/>
    </source>
</evidence>
<evidence type="ECO:0000259" key="16">
    <source>
        <dbReference type="PROSITE" id="PS50860"/>
    </source>
</evidence>
<dbReference type="PANTHER" id="PTHR11777:SF9">
    <property type="entry name" value="ALANINE--TRNA LIGASE, CYTOPLASMIC"/>
    <property type="match status" value="1"/>
</dbReference>
<evidence type="ECO:0000256" key="9">
    <source>
        <dbReference type="ARBA" id="ARBA00022884"/>
    </source>
</evidence>
<keyword evidence="11 14" id="KW-0030">Aminoacyl-tRNA synthetase</keyword>
<keyword evidence="7 14" id="KW-0862">Zinc</keyword>
<dbReference type="InterPro" id="IPR018163">
    <property type="entry name" value="Thr/Ala-tRNA-synth_IIc_edit"/>
</dbReference>
<name>A0AAI8ANF1_MESHY</name>
<evidence type="ECO:0000313" key="18">
    <source>
        <dbReference type="Proteomes" id="UP000009399"/>
    </source>
</evidence>
<dbReference type="SUPFAM" id="SSF55681">
    <property type="entry name" value="Class II aaRS and biotin synthetases"/>
    <property type="match status" value="1"/>
</dbReference>
<dbReference type="SUPFAM" id="SSF50447">
    <property type="entry name" value="Translation proteins"/>
    <property type="match status" value="1"/>
</dbReference>
<evidence type="ECO:0000313" key="17">
    <source>
        <dbReference type="EMBL" id="AFX74519.1"/>
    </source>
</evidence>
<keyword evidence="4 14" id="KW-0436">Ligase</keyword>
<gene>
    <name evidence="14" type="primary">alaS</name>
    <name evidence="17" type="ORF">MOS_609</name>
</gene>
<comment type="catalytic activity">
    <reaction evidence="13 14">
        <text>tRNA(Ala) + L-alanine + ATP = L-alanyl-tRNA(Ala) + AMP + diphosphate</text>
        <dbReference type="Rhea" id="RHEA:12540"/>
        <dbReference type="Rhea" id="RHEA-COMP:9657"/>
        <dbReference type="Rhea" id="RHEA-COMP:9923"/>
        <dbReference type="ChEBI" id="CHEBI:30616"/>
        <dbReference type="ChEBI" id="CHEBI:33019"/>
        <dbReference type="ChEBI" id="CHEBI:57972"/>
        <dbReference type="ChEBI" id="CHEBI:78442"/>
        <dbReference type="ChEBI" id="CHEBI:78497"/>
        <dbReference type="ChEBI" id="CHEBI:456215"/>
        <dbReference type="EC" id="6.1.1.7"/>
    </reaction>
</comment>
<dbReference type="GO" id="GO:0004813">
    <property type="term" value="F:alanine-tRNA ligase activity"/>
    <property type="evidence" value="ECO:0007669"/>
    <property type="project" value="UniProtKB-UniRule"/>
</dbReference>
<evidence type="ECO:0000256" key="15">
    <source>
        <dbReference type="SAM" id="Coils"/>
    </source>
</evidence>
<dbReference type="InterPro" id="IPR002318">
    <property type="entry name" value="Ala-tRNA-lgiase_IIc"/>
</dbReference>
<dbReference type="SUPFAM" id="SSF101353">
    <property type="entry name" value="Putative anticodon-binding domain of alanyl-tRNA synthetase (AlaRS)"/>
    <property type="match status" value="1"/>
</dbReference>
<evidence type="ECO:0000256" key="3">
    <source>
        <dbReference type="ARBA" id="ARBA00022555"/>
    </source>
</evidence>
<evidence type="ECO:0000256" key="13">
    <source>
        <dbReference type="ARBA" id="ARBA00048300"/>
    </source>
</evidence>
<dbReference type="CDD" id="cd00673">
    <property type="entry name" value="AlaRS_core"/>
    <property type="match status" value="1"/>
</dbReference>
<dbReference type="RefSeq" id="WP_015084247.1">
    <property type="nucleotide sequence ID" value="NC_019552.1"/>
</dbReference>
<dbReference type="InterPro" id="IPR012947">
    <property type="entry name" value="tRNA_SAD"/>
</dbReference>
<organism evidence="17 18">
    <name type="scientific">Mesomycoplasma hyorhinis SK76</name>
    <dbReference type="NCBI Taxonomy" id="1118964"/>
    <lineage>
        <taxon>Bacteria</taxon>
        <taxon>Bacillati</taxon>
        <taxon>Mycoplasmatota</taxon>
        <taxon>Mycoplasmoidales</taxon>
        <taxon>Metamycoplasmataceae</taxon>
        <taxon>Mesomycoplasma</taxon>
    </lineage>
</organism>
<evidence type="ECO:0000256" key="12">
    <source>
        <dbReference type="ARBA" id="ARBA00024779"/>
    </source>
</evidence>
<keyword evidence="10 14" id="KW-0648">Protein biosynthesis</keyword>
<dbReference type="InterPro" id="IPR023033">
    <property type="entry name" value="Ala_tRNA_ligase_euk/bac"/>
</dbReference>
<dbReference type="SMART" id="SM00863">
    <property type="entry name" value="tRNA_SAD"/>
    <property type="match status" value="1"/>
</dbReference>
<dbReference type="InterPro" id="IPR018165">
    <property type="entry name" value="Ala-tRNA-synth_IIc_core"/>
</dbReference>
<accession>A0AAI8ANF1</accession>
<comment type="subcellular location">
    <subcellularLocation>
        <location evidence="14">Cytoplasm</location>
    </subcellularLocation>
</comment>
<dbReference type="AlphaFoldDB" id="A0AAI8ANF1"/>
<evidence type="ECO:0000256" key="5">
    <source>
        <dbReference type="ARBA" id="ARBA00022723"/>
    </source>
</evidence>
<evidence type="ECO:0000256" key="6">
    <source>
        <dbReference type="ARBA" id="ARBA00022741"/>
    </source>
</evidence>
<protein>
    <recommendedName>
        <fullName evidence="14">Alanine--tRNA ligase</fullName>
        <ecNumber evidence="14">6.1.1.7</ecNumber>
    </recommendedName>
    <alternativeName>
        <fullName evidence="14">Alanyl-tRNA synthetase</fullName>
        <shortName evidence="14">AlaRS</shortName>
    </alternativeName>
</protein>
<dbReference type="FunFam" id="3.30.980.10:FF:000004">
    <property type="entry name" value="Alanine--tRNA ligase, cytoplasmic"/>
    <property type="match status" value="1"/>
</dbReference>
<dbReference type="PRINTS" id="PR00980">
    <property type="entry name" value="TRNASYNTHALA"/>
</dbReference>
<evidence type="ECO:0000256" key="11">
    <source>
        <dbReference type="ARBA" id="ARBA00023146"/>
    </source>
</evidence>
<evidence type="ECO:0000256" key="2">
    <source>
        <dbReference type="ARBA" id="ARBA00022490"/>
    </source>
</evidence>
<feature type="coiled-coil region" evidence="15">
    <location>
        <begin position="742"/>
        <end position="776"/>
    </location>
</feature>
<dbReference type="FunFam" id="3.30.930.10:FF:000046">
    <property type="entry name" value="Alanine--tRNA ligase"/>
    <property type="match status" value="1"/>
</dbReference>
<dbReference type="PANTHER" id="PTHR11777">
    <property type="entry name" value="ALANYL-TRNA SYNTHETASE"/>
    <property type="match status" value="1"/>
</dbReference>
<reference evidence="17 18" key="1">
    <citation type="journal article" date="2013" name="Genome Announc.">
        <title>Complete Genome Sequence of Mycoplasma hyorhinis Strain SK76.</title>
        <authorList>
            <person name="Goodison S."/>
            <person name="Urquidi V."/>
            <person name="Kumar D."/>
            <person name="Reyes L."/>
            <person name="Rosser C.J."/>
        </authorList>
    </citation>
    <scope>NUCLEOTIDE SEQUENCE [LARGE SCALE GENOMIC DNA]</scope>
    <source>
        <strain evidence="17 18">SK76</strain>
    </source>
</reference>
<dbReference type="PROSITE" id="PS50860">
    <property type="entry name" value="AA_TRNA_LIGASE_II_ALA"/>
    <property type="match status" value="1"/>
</dbReference>
<dbReference type="GO" id="GO:0005524">
    <property type="term" value="F:ATP binding"/>
    <property type="evidence" value="ECO:0007669"/>
    <property type="project" value="UniProtKB-UniRule"/>
</dbReference>
<keyword evidence="3 14" id="KW-0820">tRNA-binding</keyword>